<gene>
    <name evidence="2" type="ORF">L196_03846</name>
</gene>
<name>A0AB33Z355_9GAMM</name>
<feature type="region of interest" description="Disordered" evidence="1">
    <location>
        <begin position="1"/>
        <end position="53"/>
    </location>
</feature>
<evidence type="ECO:0000313" key="2">
    <source>
        <dbReference type="EMBL" id="EPD13636.1"/>
    </source>
</evidence>
<sequence>MAGINKITPSRAVRPVKPNNKNKPDAQTNKKIEKQRPKDTEDDSVPKHIDERV</sequence>
<evidence type="ECO:0000313" key="3">
    <source>
        <dbReference type="Proteomes" id="UP000015462"/>
    </source>
</evidence>
<evidence type="ECO:0000256" key="1">
    <source>
        <dbReference type="SAM" id="MobiDB-lite"/>
    </source>
</evidence>
<organism evidence="2 3">
    <name type="scientific">Cycloclasticus pugetii</name>
    <dbReference type="NCBI Taxonomy" id="34068"/>
    <lineage>
        <taxon>Bacteria</taxon>
        <taxon>Pseudomonadati</taxon>
        <taxon>Pseudomonadota</taxon>
        <taxon>Gammaproteobacteria</taxon>
        <taxon>Thiotrichales</taxon>
        <taxon>Piscirickettsiaceae</taxon>
        <taxon>Cycloclasticus</taxon>
    </lineage>
</organism>
<proteinExistence type="predicted"/>
<dbReference type="RefSeq" id="WP_015006335.1">
    <property type="nucleotide sequence ID" value="NZ_FQZJ01000001.1"/>
</dbReference>
<accession>A0AB33Z355</accession>
<dbReference type="Proteomes" id="UP000015462">
    <property type="component" value="Unassembled WGS sequence"/>
</dbReference>
<protein>
    <submittedName>
        <fullName evidence="2">Uncharacterized protein</fullName>
    </submittedName>
</protein>
<reference evidence="2 3" key="1">
    <citation type="journal article" date="2013" name="Genome Announc.">
        <title>Genome Sequence of the Pyrene- and Fluoranthene-Degrading Bacterium Cycloclasticus sp. Strain PY97M.</title>
        <authorList>
            <person name="Cui Z."/>
            <person name="Xu G."/>
            <person name="Li Q."/>
            <person name="Gao W."/>
            <person name="Zheng L."/>
        </authorList>
    </citation>
    <scope>NUCLEOTIDE SEQUENCE [LARGE SCALE GENOMIC DNA]</scope>
    <source>
        <strain evidence="2 3">PY97M</strain>
    </source>
</reference>
<keyword evidence="3" id="KW-1185">Reference proteome</keyword>
<feature type="compositionally biased region" description="Basic and acidic residues" evidence="1">
    <location>
        <begin position="22"/>
        <end position="53"/>
    </location>
</feature>
<dbReference type="AlphaFoldDB" id="A0AB33Z355"/>
<dbReference type="EMBL" id="ASHL01000002">
    <property type="protein sequence ID" value="EPD13636.1"/>
    <property type="molecule type" value="Genomic_DNA"/>
</dbReference>
<comment type="caution">
    <text evidence="2">The sequence shown here is derived from an EMBL/GenBank/DDBJ whole genome shotgun (WGS) entry which is preliminary data.</text>
</comment>